<dbReference type="EMBL" id="CP091507">
    <property type="protein sequence ID" value="UOO78977.1"/>
    <property type="molecule type" value="Genomic_DNA"/>
</dbReference>
<evidence type="ECO:0000259" key="6">
    <source>
        <dbReference type="Pfam" id="PF04932"/>
    </source>
</evidence>
<dbReference type="InterPro" id="IPR031726">
    <property type="entry name" value="PglL_A"/>
</dbReference>
<dbReference type="Pfam" id="PF04932">
    <property type="entry name" value="Wzy_C"/>
    <property type="match status" value="1"/>
</dbReference>
<feature type="transmembrane region" description="Helical" evidence="5">
    <location>
        <begin position="200"/>
        <end position="216"/>
    </location>
</feature>
<dbReference type="InterPro" id="IPR007016">
    <property type="entry name" value="O-antigen_ligase-rel_domated"/>
</dbReference>
<keyword evidence="9" id="KW-0436">Ligase</keyword>
<dbReference type="Pfam" id="PF15864">
    <property type="entry name" value="PglL_A"/>
    <property type="match status" value="1"/>
</dbReference>
<organism evidence="10 12">
    <name type="scientific">Uruburuella suis</name>
    <dbReference type="NCBI Taxonomy" id="252130"/>
    <lineage>
        <taxon>Bacteria</taxon>
        <taxon>Pseudomonadati</taxon>
        <taxon>Pseudomonadota</taxon>
        <taxon>Betaproteobacteria</taxon>
        <taxon>Neisseriales</taxon>
        <taxon>Neisseriaceae</taxon>
        <taxon>Uruburuella</taxon>
    </lineage>
</organism>
<dbReference type="Pfam" id="PF11846">
    <property type="entry name" value="Wzy_C_2"/>
    <property type="match status" value="1"/>
</dbReference>
<evidence type="ECO:0000313" key="12">
    <source>
        <dbReference type="Proteomes" id="UP000829756"/>
    </source>
</evidence>
<evidence type="ECO:0000313" key="11">
    <source>
        <dbReference type="Proteomes" id="UP000294721"/>
    </source>
</evidence>
<reference evidence="10" key="2">
    <citation type="submission" date="2021-12" db="EMBL/GenBank/DDBJ databases">
        <authorList>
            <person name="Veyrier F.J."/>
        </authorList>
    </citation>
    <scope>NUCLEOTIDE SEQUENCE</scope>
    <source>
        <strain evidence="10">1258/02</strain>
    </source>
</reference>
<evidence type="ECO:0000256" key="5">
    <source>
        <dbReference type="SAM" id="Phobius"/>
    </source>
</evidence>
<feature type="domain" description="Protein glycosylation ligase" evidence="8">
    <location>
        <begin position="172"/>
        <end position="193"/>
    </location>
</feature>
<feature type="transmembrane region" description="Helical" evidence="5">
    <location>
        <begin position="39"/>
        <end position="59"/>
    </location>
</feature>
<dbReference type="Proteomes" id="UP000829756">
    <property type="component" value="Chromosome"/>
</dbReference>
<keyword evidence="3 5" id="KW-1133">Transmembrane helix</keyword>
<feature type="transmembrane region" description="Helical" evidence="5">
    <location>
        <begin position="436"/>
        <end position="458"/>
    </location>
</feature>
<feature type="transmembrane region" description="Helical" evidence="5">
    <location>
        <begin position="178"/>
        <end position="193"/>
    </location>
</feature>
<feature type="transmembrane region" description="Helical" evidence="5">
    <location>
        <begin position="66"/>
        <end position="84"/>
    </location>
</feature>
<dbReference type="GO" id="GO:0016874">
    <property type="term" value="F:ligase activity"/>
    <property type="evidence" value="ECO:0007669"/>
    <property type="project" value="UniProtKB-KW"/>
</dbReference>
<feature type="transmembrane region" description="Helical" evidence="5">
    <location>
        <begin position="406"/>
        <end position="424"/>
    </location>
</feature>
<feature type="transmembrane region" description="Helical" evidence="5">
    <location>
        <begin position="222"/>
        <end position="238"/>
    </location>
</feature>
<evidence type="ECO:0000259" key="7">
    <source>
        <dbReference type="Pfam" id="PF11846"/>
    </source>
</evidence>
<protein>
    <submittedName>
        <fullName evidence="9">O-antigen ligase</fullName>
    </submittedName>
    <submittedName>
        <fullName evidence="10">Wzy polymerase domain-containing protein</fullName>
    </submittedName>
</protein>
<feature type="transmembrane region" description="Helical" evidence="5">
    <location>
        <begin position="12"/>
        <end position="33"/>
    </location>
</feature>
<comment type="subcellular location">
    <subcellularLocation>
        <location evidence="1">Membrane</location>
        <topology evidence="1">Multi-pass membrane protein</topology>
    </subcellularLocation>
</comment>
<reference evidence="10" key="3">
    <citation type="journal article" date="2022" name="Res Sq">
        <title>Evolution of multicellular longitudinally dividing oral cavity symbionts (Neisseriaceae).</title>
        <authorList>
            <person name="Nyongesa S."/>
            <person name="Weber P."/>
            <person name="Bernet E."/>
            <person name="Pullido F."/>
            <person name="Nieckarz M."/>
            <person name="Delaby M."/>
            <person name="Nieves C."/>
            <person name="Viehboeck T."/>
            <person name="Krause N."/>
            <person name="Rivera-Millot A."/>
            <person name="Nakamura A."/>
            <person name="Vischer N."/>
            <person name="VanNieuwenhze M."/>
            <person name="Brun Y."/>
            <person name="Cava F."/>
            <person name="Bulgheresi S."/>
            <person name="Veyrier F."/>
        </authorList>
    </citation>
    <scope>NUCLEOTIDE SEQUENCE</scope>
    <source>
        <strain evidence="10">1258/02</strain>
    </source>
</reference>
<sequence>MFKQHSSSSATDWPLWFCFWLMAVAPFLSLYRVGPLSSFFLEAGALLAALVLVLLSAFYGRLNVRLPAAGLYFLLLAAGLWLQARLMELVYPGFSDLAVWTFVILALTVWACRGWVAALGQERVVAVLAWVLLLGALLQAVVALMQFTGLASWEPLRGVVAYRGLREVSGQLGQRNHLGHYLMWGVLAAAYLWSQRRLQGWLGCLAVLALTAVLALVNSRTIFTYVLAVALLLPLWRWRAGASARRMVWITAFALLMTVLMQFALNAALGWFTDVQYDTALDRVEASGFAMSARDIEWRKAWQIFLAAPLWGHGWGSYALQGFLTHPFPQQVYSNNQLNVLFTHSHNIVLQLLAETGIAGTALAGLGYLAAIGRLFRRPAGDASLVLLAMMTVSLCHSLLEYPLWYVYFLVPFALMMSLSPADVRDEAAAVDSRWQRLGGGVLALLLITGLLRLAWVYHDLTAFSVQGKNDSAATIVQKTEGLLKIAETEPLLRYYAQLSLTRRANPADPMVQPWAEEAALQALYFRPYANTYQVGLYQQRSGQAKEAAEWLQKTYEYYPYMLPLYSERIYASPYFHSLRAQVAENCRAFAQSRAETKPCTAVKP</sequence>
<feature type="domain" description="O-antigen ligase-related" evidence="6">
    <location>
        <begin position="206"/>
        <end position="363"/>
    </location>
</feature>
<accession>A0AAE9KHJ9</accession>
<dbReference type="PANTHER" id="PTHR37422:SF21">
    <property type="entry name" value="EXOQ-LIKE PROTEIN"/>
    <property type="match status" value="1"/>
</dbReference>
<feature type="transmembrane region" description="Helical" evidence="5">
    <location>
        <begin position="348"/>
        <end position="371"/>
    </location>
</feature>
<evidence type="ECO:0000259" key="8">
    <source>
        <dbReference type="Pfam" id="PF15864"/>
    </source>
</evidence>
<evidence type="ECO:0000313" key="10">
    <source>
        <dbReference type="EMBL" id="UOO78977.1"/>
    </source>
</evidence>
<evidence type="ECO:0000313" key="9">
    <source>
        <dbReference type="EMBL" id="TCP06048.1"/>
    </source>
</evidence>
<evidence type="ECO:0000256" key="2">
    <source>
        <dbReference type="ARBA" id="ARBA00022692"/>
    </source>
</evidence>
<feature type="transmembrane region" description="Helical" evidence="5">
    <location>
        <begin position="250"/>
        <end position="272"/>
    </location>
</feature>
<evidence type="ECO:0000256" key="3">
    <source>
        <dbReference type="ARBA" id="ARBA00022989"/>
    </source>
</evidence>
<dbReference type="EMBL" id="SLXE01000014">
    <property type="protein sequence ID" value="TCP06048.1"/>
    <property type="molecule type" value="Genomic_DNA"/>
</dbReference>
<feature type="transmembrane region" description="Helical" evidence="5">
    <location>
        <begin position="124"/>
        <end position="147"/>
    </location>
</feature>
<feature type="transmembrane region" description="Helical" evidence="5">
    <location>
        <begin position="90"/>
        <end position="112"/>
    </location>
</feature>
<name>A0AAE9KHJ9_9NEIS</name>
<keyword evidence="2 5" id="KW-0812">Transmembrane</keyword>
<keyword evidence="11" id="KW-1185">Reference proteome</keyword>
<dbReference type="InterPro" id="IPR021797">
    <property type="entry name" value="Wzy_C_2"/>
</dbReference>
<dbReference type="PANTHER" id="PTHR37422">
    <property type="entry name" value="TEICHURONIC ACID BIOSYNTHESIS PROTEIN TUAE"/>
    <property type="match status" value="1"/>
</dbReference>
<evidence type="ECO:0000256" key="1">
    <source>
        <dbReference type="ARBA" id="ARBA00004141"/>
    </source>
</evidence>
<dbReference type="GO" id="GO:0016020">
    <property type="term" value="C:membrane"/>
    <property type="evidence" value="ECO:0007669"/>
    <property type="project" value="UniProtKB-SubCell"/>
</dbReference>
<reference evidence="9 11" key="1">
    <citation type="submission" date="2019-03" db="EMBL/GenBank/DDBJ databases">
        <title>Genomic Encyclopedia of Type Strains, Phase IV (KMG-IV): sequencing the most valuable type-strain genomes for metagenomic binning, comparative biology and taxonomic classification.</title>
        <authorList>
            <person name="Goeker M."/>
        </authorList>
    </citation>
    <scope>NUCLEOTIDE SEQUENCE [LARGE SCALE GENOMIC DNA]</scope>
    <source>
        <strain evidence="9 11">DSM 17474</strain>
    </source>
</reference>
<gene>
    <name evidence="9" type="ORF">EV680_11439</name>
    <name evidence="10" type="ORF">LVJ78_09800</name>
</gene>
<dbReference type="AlphaFoldDB" id="A0AAE9KHJ9"/>
<feature type="domain" description="Virulence factor membrane-bound polymerase C-terminal" evidence="7">
    <location>
        <begin position="386"/>
        <end position="560"/>
    </location>
</feature>
<keyword evidence="4 5" id="KW-0472">Membrane</keyword>
<evidence type="ECO:0000256" key="4">
    <source>
        <dbReference type="ARBA" id="ARBA00023136"/>
    </source>
</evidence>
<proteinExistence type="predicted"/>
<dbReference type="InterPro" id="IPR051533">
    <property type="entry name" value="WaaL-like"/>
</dbReference>
<dbReference type="KEGG" id="usu:LVJ78_09800"/>
<dbReference type="Proteomes" id="UP000294721">
    <property type="component" value="Unassembled WGS sequence"/>
</dbReference>
<dbReference type="RefSeq" id="WP_132953917.1">
    <property type="nucleotide sequence ID" value="NZ_CP091507.1"/>
</dbReference>